<feature type="transmembrane region" description="Helical" evidence="9">
    <location>
        <begin position="383"/>
        <end position="403"/>
    </location>
</feature>
<evidence type="ECO:0000256" key="4">
    <source>
        <dbReference type="ARBA" id="ARBA00022692"/>
    </source>
</evidence>
<dbReference type="OrthoDB" id="666972at2759"/>
<protein>
    <recommendedName>
        <fullName evidence="10">SLC41A/MgtE integral membrane domain-containing protein</fullName>
    </recommendedName>
</protein>
<feature type="transmembrane region" description="Helical" evidence="9">
    <location>
        <begin position="356"/>
        <end position="377"/>
    </location>
</feature>
<dbReference type="eggNOG" id="KOG3788">
    <property type="taxonomic scope" value="Eukaryota"/>
</dbReference>
<dbReference type="HOGENOM" id="CLU_056043_0_0_1"/>
<evidence type="ECO:0000256" key="7">
    <source>
        <dbReference type="ARBA" id="ARBA00023065"/>
    </source>
</evidence>
<evidence type="ECO:0000313" key="12">
    <source>
        <dbReference type="Proteomes" id="UP000011958"/>
    </source>
</evidence>
<feature type="transmembrane region" description="Helical" evidence="9">
    <location>
        <begin position="314"/>
        <end position="336"/>
    </location>
</feature>
<dbReference type="GO" id="GO:0005886">
    <property type="term" value="C:plasma membrane"/>
    <property type="evidence" value="ECO:0007669"/>
    <property type="project" value="TreeGrafter"/>
</dbReference>
<dbReference type="PANTHER" id="PTHR16228:SF7">
    <property type="entry name" value="SLC41A_MGTE INTEGRAL MEMBRANE DOMAIN-CONTAINING PROTEIN"/>
    <property type="match status" value="1"/>
</dbReference>
<dbReference type="InterPro" id="IPR045349">
    <property type="entry name" value="SLC41A1-3"/>
</dbReference>
<accession>M7PE23</accession>
<dbReference type="OMA" id="WDPDNVT"/>
<keyword evidence="7" id="KW-0406">Ion transport</keyword>
<dbReference type="VEuPathDB" id="FungiDB:PNEG_02897"/>
<dbReference type="InterPro" id="IPR006667">
    <property type="entry name" value="SLC41_membr_dom"/>
</dbReference>
<organism evidence="11 12">
    <name type="scientific">Pneumocystis murina (strain B123)</name>
    <name type="common">Mouse pneumocystis pneumonia agent</name>
    <name type="synonym">Pneumocystis carinii f. sp. muris</name>
    <dbReference type="NCBI Taxonomy" id="1069680"/>
    <lineage>
        <taxon>Eukaryota</taxon>
        <taxon>Fungi</taxon>
        <taxon>Dikarya</taxon>
        <taxon>Ascomycota</taxon>
        <taxon>Taphrinomycotina</taxon>
        <taxon>Pneumocystomycetes</taxon>
        <taxon>Pneumocystaceae</taxon>
        <taxon>Pneumocystis</taxon>
    </lineage>
</organism>
<keyword evidence="6 9" id="KW-1133">Transmembrane helix</keyword>
<dbReference type="RefSeq" id="XP_007874935.1">
    <property type="nucleotide sequence ID" value="XM_007876744.1"/>
</dbReference>
<dbReference type="GO" id="GO:0008324">
    <property type="term" value="F:monoatomic cation transmembrane transporter activity"/>
    <property type="evidence" value="ECO:0007669"/>
    <property type="project" value="InterPro"/>
</dbReference>
<keyword evidence="5" id="KW-0460">Magnesium</keyword>
<evidence type="ECO:0000259" key="10">
    <source>
        <dbReference type="Pfam" id="PF01769"/>
    </source>
</evidence>
<evidence type="ECO:0000256" key="5">
    <source>
        <dbReference type="ARBA" id="ARBA00022842"/>
    </source>
</evidence>
<dbReference type="SUPFAM" id="SSF161093">
    <property type="entry name" value="MgtE membrane domain-like"/>
    <property type="match status" value="2"/>
</dbReference>
<reference evidence="12" key="1">
    <citation type="journal article" date="2016" name="Nat. Commun.">
        <title>Genome analysis of three Pneumocystis species reveals adaptation mechanisms to life exclusively in mammalian hosts.</title>
        <authorList>
            <person name="Ma L."/>
            <person name="Chen Z."/>
            <person name="Huang D.W."/>
            <person name="Kutty G."/>
            <person name="Ishihara M."/>
            <person name="Wang H."/>
            <person name="Abouelleil A."/>
            <person name="Bishop L."/>
            <person name="Davey E."/>
            <person name="Deng R."/>
            <person name="Deng X."/>
            <person name="Fan L."/>
            <person name="Fantoni G."/>
            <person name="Fitzgerald M."/>
            <person name="Gogineni E."/>
            <person name="Goldberg J.M."/>
            <person name="Handley G."/>
            <person name="Hu X."/>
            <person name="Huber C."/>
            <person name="Jiao X."/>
            <person name="Jones K."/>
            <person name="Levin J.Z."/>
            <person name="Liu Y."/>
            <person name="Macdonald P."/>
            <person name="Melnikov A."/>
            <person name="Raley C."/>
            <person name="Sassi M."/>
            <person name="Sherman B.T."/>
            <person name="Song X."/>
            <person name="Sykes S."/>
            <person name="Tran B."/>
            <person name="Walsh L."/>
            <person name="Xia Y."/>
            <person name="Yang J."/>
            <person name="Young S."/>
            <person name="Zeng Q."/>
            <person name="Zheng X."/>
            <person name="Stephens R."/>
            <person name="Nusbaum C."/>
            <person name="Birren B.W."/>
            <person name="Azadi P."/>
            <person name="Lempicki R.A."/>
            <person name="Cuomo C.A."/>
            <person name="Kovacs J.A."/>
        </authorList>
    </citation>
    <scope>NUCLEOTIDE SEQUENCE [LARGE SCALE GENOMIC DNA]</scope>
    <source>
        <strain evidence="12">B123</strain>
    </source>
</reference>
<evidence type="ECO:0000256" key="8">
    <source>
        <dbReference type="ARBA" id="ARBA00023136"/>
    </source>
</evidence>
<feature type="transmembrane region" description="Helical" evidence="9">
    <location>
        <begin position="40"/>
        <end position="65"/>
    </location>
</feature>
<gene>
    <name evidence="11" type="ORF">PNEG_02897</name>
</gene>
<dbReference type="EMBL" id="AFWA02000014">
    <property type="protein sequence ID" value="EMR08719.1"/>
    <property type="molecule type" value="Genomic_DNA"/>
</dbReference>
<comment type="subcellular location">
    <subcellularLocation>
        <location evidence="1">Membrane</location>
        <topology evidence="1">Multi-pass membrane protein</topology>
    </subcellularLocation>
</comment>
<keyword evidence="3" id="KW-0813">Transport</keyword>
<feature type="transmembrane region" description="Helical" evidence="9">
    <location>
        <begin position="232"/>
        <end position="253"/>
    </location>
</feature>
<proteinExistence type="inferred from homology"/>
<feature type="transmembrane region" description="Helical" evidence="9">
    <location>
        <begin position="259"/>
        <end position="278"/>
    </location>
</feature>
<dbReference type="InterPro" id="IPR036739">
    <property type="entry name" value="SLC41_membr_dom_sf"/>
</dbReference>
<feature type="transmembrane region" description="Helical" evidence="9">
    <location>
        <begin position="129"/>
        <end position="150"/>
    </location>
</feature>
<dbReference type="GeneID" id="19896584"/>
<dbReference type="Proteomes" id="UP000011958">
    <property type="component" value="Unassembled WGS sequence"/>
</dbReference>
<evidence type="ECO:0000256" key="6">
    <source>
        <dbReference type="ARBA" id="ARBA00022989"/>
    </source>
</evidence>
<dbReference type="Gene3D" id="1.10.357.20">
    <property type="entry name" value="SLC41 divalent cation transporters, integral membrane domain"/>
    <property type="match status" value="2"/>
</dbReference>
<feature type="domain" description="SLC41A/MgtE integral membrane" evidence="10">
    <location>
        <begin position="81"/>
        <end position="248"/>
    </location>
</feature>
<evidence type="ECO:0000256" key="2">
    <source>
        <dbReference type="ARBA" id="ARBA00009749"/>
    </source>
</evidence>
<keyword evidence="12" id="KW-1185">Reference proteome</keyword>
<keyword evidence="8 9" id="KW-0472">Membrane</keyword>
<evidence type="ECO:0000256" key="1">
    <source>
        <dbReference type="ARBA" id="ARBA00004141"/>
    </source>
</evidence>
<sequence>MDRLEPDTNEATYELLERHSVLETPYINNGNYHFQIIRELILQSTTSLVFSVIGSFLTGLMLNYIKTLISFQAFPILFILIPILLNLIGCLEMNLTSRLSTFANMGKLDTLEAQQTIIKRNLIILQMQSIGAGLLSGIIAFIFGCILPSLKQKSQLDFFVHDKSNELEKHGFSDQKLTLFKLQEKTLFKFFILIASSIMTGCISSAILGALISILVILALKFRVDPDNILTPIASSFGDLISVSIFCLVSVIFVSFFGLYTLIFFLSLILLFSIFIITNIINTYPITPTTWIPLLISLLITCGSGILFEKYIYFYSGIAFMIPISQGLSGNIGCIYASRVSTSLQMKNQQYKEIKWITITTLFFINFIFQVGFLIIIHQTKILSMNLTFIFVYQIITGILVSFKEHTSI</sequence>
<evidence type="ECO:0000313" key="11">
    <source>
        <dbReference type="EMBL" id="EMR08719.1"/>
    </source>
</evidence>
<evidence type="ECO:0000256" key="9">
    <source>
        <dbReference type="SAM" id="Phobius"/>
    </source>
</evidence>
<feature type="transmembrane region" description="Helical" evidence="9">
    <location>
        <begin position="290"/>
        <end position="308"/>
    </location>
</feature>
<dbReference type="PANTHER" id="PTHR16228">
    <property type="entry name" value="DIVALENT CATION TRANSPORTER SOLUTE CARRIER FAMILY 41"/>
    <property type="match status" value="1"/>
</dbReference>
<keyword evidence="4 9" id="KW-0812">Transmembrane</keyword>
<evidence type="ECO:0000256" key="3">
    <source>
        <dbReference type="ARBA" id="ARBA00022448"/>
    </source>
</evidence>
<dbReference type="Pfam" id="PF01769">
    <property type="entry name" value="MgtE"/>
    <property type="match status" value="1"/>
</dbReference>
<name>M7PE23_PNEMU</name>
<feature type="transmembrane region" description="Helical" evidence="9">
    <location>
        <begin position="71"/>
        <end position="91"/>
    </location>
</feature>
<comment type="caution">
    <text evidence="11">The sequence shown here is derived from an EMBL/GenBank/DDBJ whole genome shotgun (WGS) entry which is preliminary data.</text>
</comment>
<feature type="transmembrane region" description="Helical" evidence="9">
    <location>
        <begin position="190"/>
        <end position="220"/>
    </location>
</feature>
<comment type="similarity">
    <text evidence="2">Belongs to the SLC41A transporter family.</text>
</comment>
<dbReference type="AlphaFoldDB" id="M7PE23"/>